<keyword evidence="2" id="KW-1185">Reference proteome</keyword>
<proteinExistence type="predicted"/>
<sequence>MQDHNQKLLPPMASCILLPALIEDMAHTALECRQLKPRQPLTLSSRCEEAFVFPWLVQTVLTLPAARAARICLLFPCEDERTSMAPSRLVCMQETRRVRFPADSILQGFLFLVRLLNDV</sequence>
<reference evidence="1 2" key="1">
    <citation type="submission" date="2019-03" db="EMBL/GenBank/DDBJ databases">
        <title>First draft genome of Liparis tanakae, snailfish: a comprehensive survey of snailfish specific genes.</title>
        <authorList>
            <person name="Kim W."/>
            <person name="Song I."/>
            <person name="Jeong J.-H."/>
            <person name="Kim D."/>
            <person name="Kim S."/>
            <person name="Ryu S."/>
            <person name="Song J.Y."/>
            <person name="Lee S.K."/>
        </authorList>
    </citation>
    <scope>NUCLEOTIDE SEQUENCE [LARGE SCALE GENOMIC DNA]</scope>
    <source>
        <tissue evidence="1">Muscle</tissue>
    </source>
</reference>
<evidence type="ECO:0000313" key="1">
    <source>
        <dbReference type="EMBL" id="TNN33437.1"/>
    </source>
</evidence>
<dbReference type="AlphaFoldDB" id="A0A4Z2EWZ3"/>
<dbReference type="Proteomes" id="UP000314294">
    <property type="component" value="Unassembled WGS sequence"/>
</dbReference>
<gene>
    <name evidence="1" type="ORF">EYF80_056400</name>
</gene>
<dbReference type="EMBL" id="SRLO01002244">
    <property type="protein sequence ID" value="TNN33437.1"/>
    <property type="molecule type" value="Genomic_DNA"/>
</dbReference>
<comment type="caution">
    <text evidence="1">The sequence shown here is derived from an EMBL/GenBank/DDBJ whole genome shotgun (WGS) entry which is preliminary data.</text>
</comment>
<evidence type="ECO:0000313" key="2">
    <source>
        <dbReference type="Proteomes" id="UP000314294"/>
    </source>
</evidence>
<accession>A0A4Z2EWZ3</accession>
<protein>
    <submittedName>
        <fullName evidence="1">Uncharacterized protein</fullName>
    </submittedName>
</protein>
<organism evidence="1 2">
    <name type="scientific">Liparis tanakae</name>
    <name type="common">Tanaka's snailfish</name>
    <dbReference type="NCBI Taxonomy" id="230148"/>
    <lineage>
        <taxon>Eukaryota</taxon>
        <taxon>Metazoa</taxon>
        <taxon>Chordata</taxon>
        <taxon>Craniata</taxon>
        <taxon>Vertebrata</taxon>
        <taxon>Euteleostomi</taxon>
        <taxon>Actinopterygii</taxon>
        <taxon>Neopterygii</taxon>
        <taxon>Teleostei</taxon>
        <taxon>Neoteleostei</taxon>
        <taxon>Acanthomorphata</taxon>
        <taxon>Eupercaria</taxon>
        <taxon>Perciformes</taxon>
        <taxon>Cottioidei</taxon>
        <taxon>Cottales</taxon>
        <taxon>Liparidae</taxon>
        <taxon>Liparis</taxon>
    </lineage>
</organism>
<name>A0A4Z2EWZ3_9TELE</name>